<organism evidence="1 2">
    <name type="scientific">Elysia crispata</name>
    <name type="common">lettuce slug</name>
    <dbReference type="NCBI Taxonomy" id="231223"/>
    <lineage>
        <taxon>Eukaryota</taxon>
        <taxon>Metazoa</taxon>
        <taxon>Spiralia</taxon>
        <taxon>Lophotrochozoa</taxon>
        <taxon>Mollusca</taxon>
        <taxon>Gastropoda</taxon>
        <taxon>Heterobranchia</taxon>
        <taxon>Euthyneura</taxon>
        <taxon>Panpulmonata</taxon>
        <taxon>Sacoglossa</taxon>
        <taxon>Placobranchoidea</taxon>
        <taxon>Plakobranchidae</taxon>
        <taxon>Elysia</taxon>
    </lineage>
</organism>
<dbReference type="EMBL" id="JAWDGP010007172">
    <property type="protein sequence ID" value="KAK3728818.1"/>
    <property type="molecule type" value="Genomic_DNA"/>
</dbReference>
<name>A0AAE0Y0X6_9GAST</name>
<keyword evidence="2" id="KW-1185">Reference proteome</keyword>
<gene>
    <name evidence="1" type="ORF">RRG08_013540</name>
</gene>
<evidence type="ECO:0000313" key="1">
    <source>
        <dbReference type="EMBL" id="KAK3728818.1"/>
    </source>
</evidence>
<proteinExistence type="predicted"/>
<accession>A0AAE0Y0X6</accession>
<protein>
    <submittedName>
        <fullName evidence="1">Uncharacterized protein</fullName>
    </submittedName>
</protein>
<comment type="caution">
    <text evidence="1">The sequence shown here is derived from an EMBL/GenBank/DDBJ whole genome shotgun (WGS) entry which is preliminary data.</text>
</comment>
<dbReference type="AlphaFoldDB" id="A0AAE0Y0X6"/>
<dbReference type="Proteomes" id="UP001283361">
    <property type="component" value="Unassembled WGS sequence"/>
</dbReference>
<sequence>MKLDVLSGSRSKWVGQRQGSRDSYIILPGITHDWSSFLARPVRVPDLSPTEEINLRNPVGGQCPPLVGRRDLLPSSVFPHISVLFYLVQPLESARFDNVSPPEIGSG</sequence>
<evidence type="ECO:0000313" key="2">
    <source>
        <dbReference type="Proteomes" id="UP001283361"/>
    </source>
</evidence>
<reference evidence="1" key="1">
    <citation type="journal article" date="2023" name="G3 (Bethesda)">
        <title>A reference genome for the long-term kleptoplast-retaining sea slug Elysia crispata morphotype clarki.</title>
        <authorList>
            <person name="Eastman K.E."/>
            <person name="Pendleton A.L."/>
            <person name="Shaikh M.A."/>
            <person name="Suttiyut T."/>
            <person name="Ogas R."/>
            <person name="Tomko P."/>
            <person name="Gavelis G."/>
            <person name="Widhalm J.R."/>
            <person name="Wisecaver J.H."/>
        </authorList>
    </citation>
    <scope>NUCLEOTIDE SEQUENCE</scope>
    <source>
        <strain evidence="1">ECLA1</strain>
    </source>
</reference>